<dbReference type="OMA" id="HCHEEYV"/>
<dbReference type="GO" id="GO:0007020">
    <property type="term" value="P:microtubule nucleation"/>
    <property type="evidence" value="ECO:0007669"/>
    <property type="project" value="InterPro"/>
</dbReference>
<dbReference type="InParanoid" id="A0A0L0HIQ3"/>
<evidence type="ECO:0000259" key="9">
    <source>
        <dbReference type="Pfam" id="PF17681"/>
    </source>
</evidence>
<dbReference type="GO" id="GO:0000278">
    <property type="term" value="P:mitotic cell cycle"/>
    <property type="evidence" value="ECO:0007669"/>
    <property type="project" value="TreeGrafter"/>
</dbReference>
<evidence type="ECO:0000256" key="6">
    <source>
        <dbReference type="SAM" id="Coils"/>
    </source>
</evidence>
<comment type="subcellular location">
    <subcellularLocation>
        <location evidence="1">Cytoplasm</location>
        <location evidence="1">Cytoskeleton</location>
    </subcellularLocation>
</comment>
<evidence type="ECO:0000256" key="2">
    <source>
        <dbReference type="ARBA" id="ARBA00010337"/>
    </source>
</evidence>
<keyword evidence="6" id="KW-0175">Coiled coil</keyword>
<reference evidence="10 11" key="1">
    <citation type="submission" date="2009-08" db="EMBL/GenBank/DDBJ databases">
        <title>The Genome Sequence of Spizellomyces punctatus strain DAOM BR117.</title>
        <authorList>
            <consortium name="The Broad Institute Genome Sequencing Platform"/>
            <person name="Russ C."/>
            <person name="Cuomo C."/>
            <person name="Shea T."/>
            <person name="Young S.K."/>
            <person name="Zeng Q."/>
            <person name="Koehrsen M."/>
            <person name="Haas B."/>
            <person name="Borodovsky M."/>
            <person name="Guigo R."/>
            <person name="Alvarado L."/>
            <person name="Berlin A."/>
            <person name="Bochicchio J."/>
            <person name="Borenstein D."/>
            <person name="Chapman S."/>
            <person name="Chen Z."/>
            <person name="Engels R."/>
            <person name="Freedman E."/>
            <person name="Gellesch M."/>
            <person name="Goldberg J."/>
            <person name="Griggs A."/>
            <person name="Gujja S."/>
            <person name="Heiman D."/>
            <person name="Hepburn T."/>
            <person name="Howarth C."/>
            <person name="Jen D."/>
            <person name="Larson L."/>
            <person name="Lewis B."/>
            <person name="Mehta T."/>
            <person name="Park D."/>
            <person name="Pearson M."/>
            <person name="Roberts A."/>
            <person name="Saif S."/>
            <person name="Shenoy N."/>
            <person name="Sisk P."/>
            <person name="Stolte C."/>
            <person name="Sykes S."/>
            <person name="Thomson T."/>
            <person name="Walk T."/>
            <person name="White J."/>
            <person name="Yandava C."/>
            <person name="Burger G."/>
            <person name="Gray M.W."/>
            <person name="Holland P.W.H."/>
            <person name="King N."/>
            <person name="Lang F.B.F."/>
            <person name="Roger A.J."/>
            <person name="Ruiz-Trillo I."/>
            <person name="Lander E."/>
            <person name="Nusbaum C."/>
        </authorList>
    </citation>
    <scope>NUCLEOTIDE SEQUENCE [LARGE SCALE GENOMIC DNA]</scope>
    <source>
        <strain evidence="10 11">DAOM BR117</strain>
    </source>
</reference>
<dbReference type="STRING" id="645134.A0A0L0HIQ3"/>
<accession>A0A0L0HIQ3</accession>
<evidence type="ECO:0000256" key="4">
    <source>
        <dbReference type="ARBA" id="ARBA00022701"/>
    </source>
</evidence>
<dbReference type="RefSeq" id="XP_016608809.1">
    <property type="nucleotide sequence ID" value="XM_016752132.1"/>
</dbReference>
<dbReference type="eggNOG" id="KOG2000">
    <property type="taxonomic scope" value="Eukaryota"/>
</dbReference>
<organism evidence="10 11">
    <name type="scientific">Spizellomyces punctatus (strain DAOM BR117)</name>
    <dbReference type="NCBI Taxonomy" id="645134"/>
    <lineage>
        <taxon>Eukaryota</taxon>
        <taxon>Fungi</taxon>
        <taxon>Fungi incertae sedis</taxon>
        <taxon>Chytridiomycota</taxon>
        <taxon>Chytridiomycota incertae sedis</taxon>
        <taxon>Chytridiomycetes</taxon>
        <taxon>Spizellomycetales</taxon>
        <taxon>Spizellomycetaceae</taxon>
        <taxon>Spizellomyces</taxon>
    </lineage>
</organism>
<evidence type="ECO:0000256" key="5">
    <source>
        <dbReference type="ARBA" id="ARBA00023212"/>
    </source>
</evidence>
<dbReference type="GO" id="GO:0000930">
    <property type="term" value="C:gamma-tubulin complex"/>
    <property type="evidence" value="ECO:0007669"/>
    <property type="project" value="TreeGrafter"/>
</dbReference>
<dbReference type="GO" id="GO:0051225">
    <property type="term" value="P:spindle assembly"/>
    <property type="evidence" value="ECO:0007669"/>
    <property type="project" value="TreeGrafter"/>
</dbReference>
<dbReference type="GO" id="GO:0051321">
    <property type="term" value="P:meiotic cell cycle"/>
    <property type="evidence" value="ECO:0007669"/>
    <property type="project" value="TreeGrafter"/>
</dbReference>
<feature type="coiled-coil region" evidence="6">
    <location>
        <begin position="773"/>
        <end position="891"/>
    </location>
</feature>
<dbReference type="InterPro" id="IPR040457">
    <property type="entry name" value="GCP_C"/>
</dbReference>
<evidence type="ECO:0000256" key="7">
    <source>
        <dbReference type="SAM" id="MobiDB-lite"/>
    </source>
</evidence>
<dbReference type="Pfam" id="PF04130">
    <property type="entry name" value="GCP_C_terminal"/>
    <property type="match status" value="1"/>
</dbReference>
<feature type="compositionally biased region" description="Basic and acidic residues" evidence="7">
    <location>
        <begin position="934"/>
        <end position="951"/>
    </location>
</feature>
<keyword evidence="11" id="KW-1185">Reference proteome</keyword>
<dbReference type="PANTHER" id="PTHR19302:SF70">
    <property type="entry name" value="GAMMA-TUBULIN COMPLEX COMPONENT 6"/>
    <property type="match status" value="1"/>
</dbReference>
<dbReference type="GO" id="GO:0005874">
    <property type="term" value="C:microtubule"/>
    <property type="evidence" value="ECO:0007669"/>
    <property type="project" value="UniProtKB-KW"/>
</dbReference>
<dbReference type="InterPro" id="IPR042241">
    <property type="entry name" value="GCP_C_sf"/>
</dbReference>
<keyword evidence="4" id="KW-0493">Microtubule</keyword>
<proteinExistence type="inferred from homology"/>
<dbReference type="GeneID" id="27687368"/>
<dbReference type="InterPro" id="IPR041470">
    <property type="entry name" value="GCP_N"/>
</dbReference>
<dbReference type="OrthoDB" id="2121813at2759"/>
<dbReference type="EMBL" id="KQ257455">
    <property type="protein sequence ID" value="KND00770.1"/>
    <property type="molecule type" value="Genomic_DNA"/>
</dbReference>
<feature type="compositionally biased region" description="Polar residues" evidence="7">
    <location>
        <begin position="993"/>
        <end position="1008"/>
    </location>
</feature>
<name>A0A0L0HIQ3_SPIPD</name>
<feature type="domain" description="Gamma tubulin complex component protein N-terminal" evidence="9">
    <location>
        <begin position="424"/>
        <end position="763"/>
    </location>
</feature>
<dbReference type="Proteomes" id="UP000053201">
    <property type="component" value="Unassembled WGS sequence"/>
</dbReference>
<dbReference type="PANTHER" id="PTHR19302">
    <property type="entry name" value="GAMMA TUBULIN COMPLEX PROTEIN"/>
    <property type="match status" value="1"/>
</dbReference>
<dbReference type="VEuPathDB" id="FungiDB:SPPG_03883"/>
<feature type="region of interest" description="Disordered" evidence="7">
    <location>
        <begin position="934"/>
        <end position="974"/>
    </location>
</feature>
<dbReference type="GO" id="GO:0000922">
    <property type="term" value="C:spindle pole"/>
    <property type="evidence" value="ECO:0007669"/>
    <property type="project" value="InterPro"/>
</dbReference>
<dbReference type="InterPro" id="IPR007259">
    <property type="entry name" value="GCP"/>
</dbReference>
<sequence>MLATGTEAPLPRSFLPEFADLCTKILHPSPSKVPTADTLFTGQRPTIRQISPYLTTFFTYTLDDRIHTNFSSTRPEAWTGKLQERVATILYKLREDRNFDSANALEGLLEKIGFYCGNFDIDDTEKNRDTIELAKGSSAEIIPWKEKLAVLWLIMSLGNVQKGSPNLSSFAKDVLASRYNHILQYDSSATSDPCNDKAFLMPSRYNLQLTDSPAMESLLRSHHPYDIVYPPAVFESGLRPAVDEIVVERDVLEGSSLFLKGVRKGDSYDDNKTRTIFGALTHPSINMPRNVWNLEVHMALPRLGTRPQAISALSSGMEGSGEQEADQRSAQVSRISYDSGYEDHDDIWTSLRRENETLITPLRSWEMLDAHYQDRDARRTDRHMVSPYVSEASFELFDAIYRNHFSHEFNREEYLLVAEQEQLLKDVMNLIIGIQSDSFVYIPETMEFRISQDAEGRLRTLGCSATSFQRYLRRFLAIGTNMIRLEHVVRMIEDDTSHGQIGLAFAHALASFVSFIRACLVAVPDSLGDDSKHLQLIRLYHALNEPFYLLTVLTEICQCSESPSYNAEGTFQIPRGATLLSRLYDAACAVDTVLTAGTSKRDHLLRLILLGLLQHTTRPYFAWFEQWLGLPAGTDDGLETLGGLIEQMTDVWDPYGEFFVQYKDIPEQSGGEAFWRAGWQMNQASPAPSFIPLSLAQEILHAGKYLRLLRLYQRDHPLVRLQDEGKTLRALLRQDGRLRWIWQEDEAFRFCRAIDLCIHEMNNTIMEAEKATAEAAHSETRRIEERIEETKKQQVRLLDAKAEQMRKAKEEQVQKKRALQSEIDEFLAERDALKRAHAEQAKAEAEKHLEQEVEKEHERLRLVEEEKRRMIEQHEARMREIQKKEELLEWKRQRLMLGDKRREVLERGWSTVEESINAAYESRVIAGERVELDAKHENGERSAETELKELQEAPDESFVTASEHSVTAEVDTPIPSPEEIMDEAVPTAELMQENESSPNALDTITSSDVPPPSHPSNYTLSSNDDAGAPSLYKYNTVPNLAEMGSLNALLDPSSLSPFFAPGFGQAQHSVAAVPAATQTVETEVGPEYDVPSGDHANAIGTVGATTIESMKETSKQESLPPLDTNEDPPKTTVALSGTFSFARFLENNLPNEVPWGSDISVESSLSILTMRTLHSSLSSFSTLISKAVMNALYPGIRTHLGIAGRYLLLGDRLFLTRLTKALFEEGGGVDVDGRTDGHWPPGFGELSDALQGVVPEHLHGDVHGDIGKLSFEGKATERNAGALDALSFLRLQYTAPMPFDIVMTESTAHKYDRIFEFMLVLERVRIALDRVCVSEWWWRNSPARDTRRAGESWMKGDPDSRDPVWKSWSERDRKAAVHLHWEARAFVGGLLRYGYEIGIGEVWEGFQRILDRETDNGLGETSGMDLEEVYKLHHMTLDRIQWRLLMRAKQKPVMGMVEGMLQIALKFARKITGMSDGQASSGQSPHEGEGEIVKLLNAFRIRFAMLVKVLRGMIERDLSGSSSSPRKGGSTAVTAMGNAKEMACFARILVEVDGNGYVERELVPQLGRLQREVDG</sequence>
<comment type="similarity">
    <text evidence="2">Belongs to the TUBGCP family.</text>
</comment>
<dbReference type="GO" id="GO:0051011">
    <property type="term" value="F:microtubule minus-end binding"/>
    <property type="evidence" value="ECO:0007669"/>
    <property type="project" value="TreeGrafter"/>
</dbReference>
<evidence type="ECO:0000313" key="10">
    <source>
        <dbReference type="EMBL" id="KND00770.1"/>
    </source>
</evidence>
<gene>
    <name evidence="10" type="ORF">SPPG_03883</name>
</gene>
<keyword evidence="5" id="KW-0206">Cytoskeleton</keyword>
<dbReference type="Pfam" id="PF17681">
    <property type="entry name" value="GCP_N_terminal"/>
    <property type="match status" value="1"/>
</dbReference>
<evidence type="ECO:0000259" key="8">
    <source>
        <dbReference type="Pfam" id="PF04130"/>
    </source>
</evidence>
<keyword evidence="3" id="KW-0963">Cytoplasm</keyword>
<dbReference type="GO" id="GO:0005816">
    <property type="term" value="C:spindle pole body"/>
    <property type="evidence" value="ECO:0007669"/>
    <property type="project" value="UniProtKB-ARBA"/>
</dbReference>
<feature type="compositionally biased region" description="Polar residues" evidence="7">
    <location>
        <begin position="1015"/>
        <end position="1024"/>
    </location>
</feature>
<evidence type="ECO:0000256" key="3">
    <source>
        <dbReference type="ARBA" id="ARBA00022490"/>
    </source>
</evidence>
<evidence type="ECO:0000256" key="1">
    <source>
        <dbReference type="ARBA" id="ARBA00004245"/>
    </source>
</evidence>
<dbReference type="Gene3D" id="1.20.120.1900">
    <property type="entry name" value="Gamma-tubulin complex, C-terminal domain"/>
    <property type="match status" value="1"/>
</dbReference>
<protein>
    <recommendedName>
        <fullName evidence="12">Gamma tubulin complex component C-terminal domain-containing protein</fullName>
    </recommendedName>
</protein>
<feature type="domain" description="Gamma tubulin complex component C-terminal" evidence="8">
    <location>
        <begin position="1197"/>
        <end position="1557"/>
    </location>
</feature>
<feature type="region of interest" description="Disordered" evidence="7">
    <location>
        <begin position="989"/>
        <end position="1026"/>
    </location>
</feature>
<dbReference type="GO" id="GO:0043015">
    <property type="term" value="F:gamma-tubulin binding"/>
    <property type="evidence" value="ECO:0007669"/>
    <property type="project" value="InterPro"/>
</dbReference>
<evidence type="ECO:0008006" key="12">
    <source>
        <dbReference type="Google" id="ProtNLM"/>
    </source>
</evidence>
<dbReference type="GO" id="GO:0031122">
    <property type="term" value="P:cytoplasmic microtubule organization"/>
    <property type="evidence" value="ECO:0007669"/>
    <property type="project" value="TreeGrafter"/>
</dbReference>
<evidence type="ECO:0000313" key="11">
    <source>
        <dbReference type="Proteomes" id="UP000053201"/>
    </source>
</evidence>